<feature type="compositionally biased region" description="Basic and acidic residues" evidence="1">
    <location>
        <begin position="43"/>
        <end position="60"/>
    </location>
</feature>
<keyword evidence="3" id="KW-1185">Reference proteome</keyword>
<proteinExistence type="predicted"/>
<organism evidence="2 3">
    <name type="scientific">Plakobranchus ocellatus</name>
    <dbReference type="NCBI Taxonomy" id="259542"/>
    <lineage>
        <taxon>Eukaryota</taxon>
        <taxon>Metazoa</taxon>
        <taxon>Spiralia</taxon>
        <taxon>Lophotrochozoa</taxon>
        <taxon>Mollusca</taxon>
        <taxon>Gastropoda</taxon>
        <taxon>Heterobranchia</taxon>
        <taxon>Euthyneura</taxon>
        <taxon>Panpulmonata</taxon>
        <taxon>Sacoglossa</taxon>
        <taxon>Placobranchoidea</taxon>
        <taxon>Plakobranchidae</taxon>
        <taxon>Plakobranchus</taxon>
    </lineage>
</organism>
<sequence>MARGYAVMTDQLDPNAIATPGAGTAKPPPHMCLQRDNGPRNTRQLDDVITDPEREQLSKT</sequence>
<evidence type="ECO:0000313" key="3">
    <source>
        <dbReference type="Proteomes" id="UP000735302"/>
    </source>
</evidence>
<feature type="compositionally biased region" description="Low complexity" evidence="1">
    <location>
        <begin position="16"/>
        <end position="25"/>
    </location>
</feature>
<evidence type="ECO:0000256" key="1">
    <source>
        <dbReference type="SAM" id="MobiDB-lite"/>
    </source>
</evidence>
<comment type="caution">
    <text evidence="2">The sequence shown here is derived from an EMBL/GenBank/DDBJ whole genome shotgun (WGS) entry which is preliminary data.</text>
</comment>
<reference evidence="2 3" key="1">
    <citation type="journal article" date="2021" name="Elife">
        <title>Chloroplast acquisition without the gene transfer in kleptoplastic sea slugs, Plakobranchus ocellatus.</title>
        <authorList>
            <person name="Maeda T."/>
            <person name="Takahashi S."/>
            <person name="Yoshida T."/>
            <person name="Shimamura S."/>
            <person name="Takaki Y."/>
            <person name="Nagai Y."/>
            <person name="Toyoda A."/>
            <person name="Suzuki Y."/>
            <person name="Arimoto A."/>
            <person name="Ishii H."/>
            <person name="Satoh N."/>
            <person name="Nishiyama T."/>
            <person name="Hasebe M."/>
            <person name="Maruyama T."/>
            <person name="Minagawa J."/>
            <person name="Obokata J."/>
            <person name="Shigenobu S."/>
        </authorList>
    </citation>
    <scope>NUCLEOTIDE SEQUENCE [LARGE SCALE GENOMIC DNA]</scope>
</reference>
<dbReference type="AlphaFoldDB" id="A0AAV3YFU8"/>
<evidence type="ECO:0000313" key="2">
    <source>
        <dbReference type="EMBL" id="GFN81183.1"/>
    </source>
</evidence>
<dbReference type="EMBL" id="BLXT01000904">
    <property type="protein sequence ID" value="GFN81183.1"/>
    <property type="molecule type" value="Genomic_DNA"/>
</dbReference>
<dbReference type="Proteomes" id="UP000735302">
    <property type="component" value="Unassembled WGS sequence"/>
</dbReference>
<gene>
    <name evidence="2" type="ORF">PoB_000768900</name>
</gene>
<protein>
    <submittedName>
        <fullName evidence="2">Uncharacterized protein</fullName>
    </submittedName>
</protein>
<feature type="region of interest" description="Disordered" evidence="1">
    <location>
        <begin position="1"/>
        <end position="60"/>
    </location>
</feature>
<accession>A0AAV3YFU8</accession>
<name>A0AAV3YFU8_9GAST</name>
<feature type="non-terminal residue" evidence="2">
    <location>
        <position position="60"/>
    </location>
</feature>